<dbReference type="GO" id="GO:0030427">
    <property type="term" value="C:site of polarized growth"/>
    <property type="evidence" value="ECO:0007669"/>
    <property type="project" value="TreeGrafter"/>
</dbReference>
<dbReference type="AlphaFoldDB" id="A0A183EM27"/>
<evidence type="ECO:0000313" key="2">
    <source>
        <dbReference type="Proteomes" id="UP000271098"/>
    </source>
</evidence>
<dbReference type="GO" id="GO:0000902">
    <property type="term" value="P:cell morphogenesis"/>
    <property type="evidence" value="ECO:0007669"/>
    <property type="project" value="InterPro"/>
</dbReference>
<dbReference type="WBParaSite" id="GPUH_0002204501-mRNA-1">
    <property type="protein sequence ID" value="GPUH_0002204501-mRNA-1"/>
    <property type="gene ID" value="GPUH_0002204501"/>
</dbReference>
<dbReference type="PANTHER" id="PTHR12295">
    <property type="entry name" value="FURRY-RELATED"/>
    <property type="match status" value="1"/>
</dbReference>
<dbReference type="GO" id="GO:0031175">
    <property type="term" value="P:neuron projection development"/>
    <property type="evidence" value="ECO:0007669"/>
    <property type="project" value="TreeGrafter"/>
</dbReference>
<proteinExistence type="predicted"/>
<organism evidence="3">
    <name type="scientific">Gongylonema pulchrum</name>
    <dbReference type="NCBI Taxonomy" id="637853"/>
    <lineage>
        <taxon>Eukaryota</taxon>
        <taxon>Metazoa</taxon>
        <taxon>Ecdysozoa</taxon>
        <taxon>Nematoda</taxon>
        <taxon>Chromadorea</taxon>
        <taxon>Rhabditida</taxon>
        <taxon>Spirurina</taxon>
        <taxon>Spiruromorpha</taxon>
        <taxon>Spiruroidea</taxon>
        <taxon>Gongylonematidae</taxon>
        <taxon>Gongylonema</taxon>
    </lineage>
</organism>
<dbReference type="EMBL" id="UYRT01094033">
    <property type="protein sequence ID" value="VDN39332.1"/>
    <property type="molecule type" value="Genomic_DNA"/>
</dbReference>
<sequence length="173" mass="19610">MKGILREVMDRKTDNNTRRKKRKDLLRLQIIRILQVATFRRVLPCSGCIDFGNGLCSVLVDFFDSVRQNLESDQDRDVLLLTNLRLHFAKTIAAIISSIARMRDGDVGTYVEQRAVEAMCALLCCGPIFEPIKAIGENGYLYGWLETLLDSTNSVVLFLHCSEIYNRFCSAAN</sequence>
<dbReference type="GO" id="GO:0005938">
    <property type="term" value="C:cell cortex"/>
    <property type="evidence" value="ECO:0007669"/>
    <property type="project" value="TreeGrafter"/>
</dbReference>
<accession>A0A183EM27</accession>
<evidence type="ECO:0000313" key="1">
    <source>
        <dbReference type="EMBL" id="VDN39332.1"/>
    </source>
</evidence>
<dbReference type="InterPro" id="IPR039867">
    <property type="entry name" value="Furry/Tao3/Mor2"/>
</dbReference>
<keyword evidence="2" id="KW-1185">Reference proteome</keyword>
<dbReference type="OrthoDB" id="6287725at2759"/>
<reference evidence="3" key="1">
    <citation type="submission" date="2016-06" db="UniProtKB">
        <authorList>
            <consortium name="WormBaseParasite"/>
        </authorList>
    </citation>
    <scope>IDENTIFICATION</scope>
</reference>
<evidence type="ECO:0000313" key="3">
    <source>
        <dbReference type="WBParaSite" id="GPUH_0002204501-mRNA-1"/>
    </source>
</evidence>
<dbReference type="PANTHER" id="PTHR12295:SF30">
    <property type="entry name" value="PROTEIN FURRY"/>
    <property type="match status" value="1"/>
</dbReference>
<name>A0A183EM27_9BILA</name>
<protein>
    <submittedName>
        <fullName evidence="1 3">Uncharacterized protein</fullName>
    </submittedName>
</protein>
<reference evidence="1 2" key="2">
    <citation type="submission" date="2018-11" db="EMBL/GenBank/DDBJ databases">
        <authorList>
            <consortium name="Pathogen Informatics"/>
        </authorList>
    </citation>
    <scope>NUCLEOTIDE SEQUENCE [LARGE SCALE GENOMIC DNA]</scope>
</reference>
<gene>
    <name evidence="1" type="ORF">GPUH_LOCUS22017</name>
</gene>
<dbReference type="Proteomes" id="UP000271098">
    <property type="component" value="Unassembled WGS sequence"/>
</dbReference>